<dbReference type="InterPro" id="IPR043131">
    <property type="entry name" value="BCAT-like_N"/>
</dbReference>
<dbReference type="GO" id="GO:0009082">
    <property type="term" value="P:branched-chain amino acid biosynthetic process"/>
    <property type="evidence" value="ECO:0007669"/>
    <property type="project" value="UniProtKB-KW"/>
</dbReference>
<keyword evidence="8" id="KW-0028">Amino-acid biosynthesis</keyword>
<dbReference type="InterPro" id="IPR001544">
    <property type="entry name" value="Aminotrans_IV"/>
</dbReference>
<keyword evidence="8" id="KW-0100">Branched-chain amino acid biosynthesis</keyword>
<comment type="similarity">
    <text evidence="5">Belongs to the class-IV pyridoxal-phosphate-dependent aminotransferase family.</text>
</comment>
<dbReference type="SUPFAM" id="SSF56752">
    <property type="entry name" value="D-aminoacid aminotransferase-like PLP-dependent enzymes"/>
    <property type="match status" value="1"/>
</dbReference>
<comment type="pathway">
    <text evidence="2">Amino-acid biosynthesis; L-isoleucine biosynthesis; L-isoleucine from 2-oxobutanoate: step 4/4.</text>
</comment>
<dbReference type="InterPro" id="IPR043132">
    <property type="entry name" value="BCAT-like_C"/>
</dbReference>
<dbReference type="Gene3D" id="3.20.10.10">
    <property type="entry name" value="D-amino Acid Aminotransferase, subunit A, domain 2"/>
    <property type="match status" value="1"/>
</dbReference>
<comment type="catalytic activity">
    <reaction evidence="10">
        <text>L-isoleucine + 2-oxoglutarate = (S)-3-methyl-2-oxopentanoate + L-glutamate</text>
        <dbReference type="Rhea" id="RHEA:24801"/>
        <dbReference type="ChEBI" id="CHEBI:16810"/>
        <dbReference type="ChEBI" id="CHEBI:29985"/>
        <dbReference type="ChEBI" id="CHEBI:35146"/>
        <dbReference type="ChEBI" id="CHEBI:58045"/>
        <dbReference type="EC" id="2.6.1.42"/>
    </reaction>
</comment>
<dbReference type="AlphaFoldDB" id="A0A059DXP8"/>
<name>A0A059DXP8_9PROT</name>
<dbReference type="Proteomes" id="UP000024547">
    <property type="component" value="Unassembled WGS sequence"/>
</dbReference>
<evidence type="ECO:0000256" key="5">
    <source>
        <dbReference type="ARBA" id="ARBA00009320"/>
    </source>
</evidence>
<dbReference type="PATRIC" id="fig|1280948.3.peg.3146"/>
<comment type="function">
    <text evidence="1">Acts on leucine, isoleucine and valine.</text>
</comment>
<dbReference type="EC" id="2.6.1.42" evidence="6"/>
<sequence length="270" mass="28716">MNLFQPSSSPVHSVSFDVRDRGLLLADGVFDTSLVVRGQIMMRDAHIDRLLDGAVALGIPLQRSQIEGAMDQAAPPESSGALRVTVTRGAGGRGLAGEVSGGATILANLTDYDVSVPLPAVHVQESEILRNPTSINARHKTLSYTDNVVALRAAVSSGFGDAFFFSPGGNLSCATAANVFVQLGRDIVTSPIDDGALPGVIRNWVLERGYIGEFVVSERSVSRSDLLAADRVFLTNSLRLFQPVSGFEATHFEPLLPEGCEALRSQLIGR</sequence>
<organism evidence="12 13">
    <name type="scientific">Hyphomonas atlantica</name>
    <dbReference type="NCBI Taxonomy" id="1280948"/>
    <lineage>
        <taxon>Bacteria</taxon>
        <taxon>Pseudomonadati</taxon>
        <taxon>Pseudomonadota</taxon>
        <taxon>Alphaproteobacteria</taxon>
        <taxon>Hyphomonadales</taxon>
        <taxon>Hyphomonadaceae</taxon>
        <taxon>Hyphomonas</taxon>
    </lineage>
</organism>
<dbReference type="STRING" id="1280948.HY36_10125"/>
<dbReference type="Pfam" id="PF01063">
    <property type="entry name" value="Aminotran_4"/>
    <property type="match status" value="1"/>
</dbReference>
<evidence type="ECO:0000256" key="9">
    <source>
        <dbReference type="ARBA" id="ARBA00048212"/>
    </source>
</evidence>
<evidence type="ECO:0000313" key="12">
    <source>
        <dbReference type="EMBL" id="KCZ58207.1"/>
    </source>
</evidence>
<evidence type="ECO:0000256" key="2">
    <source>
        <dbReference type="ARBA" id="ARBA00004824"/>
    </source>
</evidence>
<proteinExistence type="inferred from homology"/>
<dbReference type="eggNOG" id="COG0115">
    <property type="taxonomic scope" value="Bacteria"/>
</dbReference>
<comment type="pathway">
    <text evidence="3">Amino-acid biosynthesis; L-valine biosynthesis; L-valine from pyruvate: step 4/4.</text>
</comment>
<dbReference type="InterPro" id="IPR036038">
    <property type="entry name" value="Aminotransferase-like"/>
</dbReference>
<evidence type="ECO:0000256" key="1">
    <source>
        <dbReference type="ARBA" id="ARBA00003109"/>
    </source>
</evidence>
<dbReference type="InterPro" id="IPR050571">
    <property type="entry name" value="Class-IV_PLP-Dep_Aminotrnsfr"/>
</dbReference>
<protein>
    <recommendedName>
        <fullName evidence="7">Probable branched-chain-amino-acid aminotransferase</fullName>
        <ecNumber evidence="6">2.6.1.42</ecNumber>
    </recommendedName>
</protein>
<evidence type="ECO:0000256" key="8">
    <source>
        <dbReference type="ARBA" id="ARBA00023304"/>
    </source>
</evidence>
<evidence type="ECO:0000313" key="13">
    <source>
        <dbReference type="Proteomes" id="UP000024547"/>
    </source>
</evidence>
<reference evidence="12 13" key="1">
    <citation type="journal article" date="2014" name="Antonie Van Leeuwenhoek">
        <title>Hyphomonas beringensis sp. nov. and Hyphomonas chukchiensis sp. nov., isolated from surface seawater of the Bering Sea and Chukchi Sea.</title>
        <authorList>
            <person name="Li C."/>
            <person name="Lai Q."/>
            <person name="Li G."/>
            <person name="Dong C."/>
            <person name="Wang J."/>
            <person name="Liao Y."/>
            <person name="Shao Z."/>
        </authorList>
    </citation>
    <scope>NUCLEOTIDE SEQUENCE [LARGE SCALE GENOMIC DNA]</scope>
    <source>
        <strain evidence="12 13">22II1-22F38</strain>
    </source>
</reference>
<dbReference type="PANTHER" id="PTHR42743">
    <property type="entry name" value="AMINO-ACID AMINOTRANSFERASE"/>
    <property type="match status" value="1"/>
</dbReference>
<dbReference type="GO" id="GO:0004084">
    <property type="term" value="F:branched-chain-amino-acid transaminase activity"/>
    <property type="evidence" value="ECO:0007669"/>
    <property type="project" value="UniProtKB-EC"/>
</dbReference>
<comment type="pathway">
    <text evidence="4">Amino-acid biosynthesis; L-leucine biosynthesis; L-leucine from 3-methyl-2-oxobutanoate: step 4/4.</text>
</comment>
<evidence type="ECO:0000256" key="6">
    <source>
        <dbReference type="ARBA" id="ARBA00013053"/>
    </source>
</evidence>
<comment type="caution">
    <text evidence="12">The sequence shown here is derived from an EMBL/GenBank/DDBJ whole genome shotgun (WGS) entry which is preliminary data.</text>
</comment>
<evidence type="ECO:0000256" key="10">
    <source>
        <dbReference type="ARBA" id="ARBA00048798"/>
    </source>
</evidence>
<comment type="catalytic activity">
    <reaction evidence="9">
        <text>L-valine + 2-oxoglutarate = 3-methyl-2-oxobutanoate + L-glutamate</text>
        <dbReference type="Rhea" id="RHEA:24813"/>
        <dbReference type="ChEBI" id="CHEBI:11851"/>
        <dbReference type="ChEBI" id="CHEBI:16810"/>
        <dbReference type="ChEBI" id="CHEBI:29985"/>
        <dbReference type="ChEBI" id="CHEBI:57762"/>
        <dbReference type="EC" id="2.6.1.42"/>
    </reaction>
</comment>
<evidence type="ECO:0000256" key="7">
    <source>
        <dbReference type="ARBA" id="ARBA00014472"/>
    </source>
</evidence>
<comment type="catalytic activity">
    <reaction evidence="11">
        <text>L-leucine + 2-oxoglutarate = 4-methyl-2-oxopentanoate + L-glutamate</text>
        <dbReference type="Rhea" id="RHEA:18321"/>
        <dbReference type="ChEBI" id="CHEBI:16810"/>
        <dbReference type="ChEBI" id="CHEBI:17865"/>
        <dbReference type="ChEBI" id="CHEBI:29985"/>
        <dbReference type="ChEBI" id="CHEBI:57427"/>
        <dbReference type="EC" id="2.6.1.42"/>
    </reaction>
</comment>
<evidence type="ECO:0000256" key="3">
    <source>
        <dbReference type="ARBA" id="ARBA00004931"/>
    </source>
</evidence>
<dbReference type="EMBL" id="AWFH01000061">
    <property type="protein sequence ID" value="KCZ58207.1"/>
    <property type="molecule type" value="Genomic_DNA"/>
</dbReference>
<dbReference type="PANTHER" id="PTHR42743:SF11">
    <property type="entry name" value="AMINODEOXYCHORISMATE LYASE"/>
    <property type="match status" value="1"/>
</dbReference>
<dbReference type="Gene3D" id="3.30.470.10">
    <property type="match status" value="1"/>
</dbReference>
<evidence type="ECO:0000256" key="11">
    <source>
        <dbReference type="ARBA" id="ARBA00049229"/>
    </source>
</evidence>
<gene>
    <name evidence="12" type="ORF">HY36_10125</name>
</gene>
<accession>A0A059DXP8</accession>
<evidence type="ECO:0000256" key="4">
    <source>
        <dbReference type="ARBA" id="ARBA00005072"/>
    </source>
</evidence>
<keyword evidence="13" id="KW-1185">Reference proteome</keyword>